<reference evidence="6" key="1">
    <citation type="submission" date="2021-02" db="EMBL/GenBank/DDBJ databases">
        <authorList>
            <person name="Nowell W R."/>
        </authorList>
    </citation>
    <scope>NUCLEOTIDE SEQUENCE</scope>
</reference>
<evidence type="ECO:0000259" key="5">
    <source>
        <dbReference type="PROSITE" id="PS52035"/>
    </source>
</evidence>
<dbReference type="GO" id="GO:0008270">
    <property type="term" value="F:zinc ion binding"/>
    <property type="evidence" value="ECO:0007669"/>
    <property type="project" value="InterPro"/>
</dbReference>
<feature type="active site" description="Proton donor/acceptor" evidence="3">
    <location>
        <position position="113"/>
    </location>
</feature>
<dbReference type="AlphaFoldDB" id="A0A815D5B2"/>
<gene>
    <name evidence="7" type="ORF">JBS370_LOCUS33808</name>
    <name evidence="6" type="ORF">ZHD862_LOCUS27748</name>
</gene>
<comment type="similarity">
    <text evidence="4">Belongs to the 3-beta-HSD family.</text>
</comment>
<evidence type="ECO:0000313" key="8">
    <source>
        <dbReference type="Proteomes" id="UP000663864"/>
    </source>
</evidence>
<dbReference type="Proteomes" id="UP000663864">
    <property type="component" value="Unassembled WGS sequence"/>
</dbReference>
<dbReference type="Gene3D" id="3.40.630.10">
    <property type="entry name" value="Zn peptidases"/>
    <property type="match status" value="1"/>
</dbReference>
<dbReference type="EMBL" id="CAJNOT010002230">
    <property type="protein sequence ID" value="CAF1296851.1"/>
    <property type="molecule type" value="Genomic_DNA"/>
</dbReference>
<name>A0A815D5B2_9BILA</name>
<dbReference type="Pfam" id="PF01073">
    <property type="entry name" value="3Beta_HSD"/>
    <property type="match status" value="1"/>
</dbReference>
<dbReference type="PANTHER" id="PTHR11705">
    <property type="entry name" value="PROTEASE FAMILY M14 CARBOXYPEPTIDASE A,B"/>
    <property type="match status" value="1"/>
</dbReference>
<evidence type="ECO:0000256" key="2">
    <source>
        <dbReference type="ARBA" id="ARBA00005988"/>
    </source>
</evidence>
<comment type="cofactor">
    <cofactor evidence="1">
        <name>Zn(2+)</name>
        <dbReference type="ChEBI" id="CHEBI:29105"/>
    </cofactor>
</comment>
<dbReference type="InterPro" id="IPR002225">
    <property type="entry name" value="3Beta_OHSteriod_DH/Estase"/>
</dbReference>
<dbReference type="InterPro" id="IPR036291">
    <property type="entry name" value="NAD(P)-bd_dom_sf"/>
</dbReference>
<organism evidence="6 8">
    <name type="scientific">Rotaria sordida</name>
    <dbReference type="NCBI Taxonomy" id="392033"/>
    <lineage>
        <taxon>Eukaryota</taxon>
        <taxon>Metazoa</taxon>
        <taxon>Spiralia</taxon>
        <taxon>Gnathifera</taxon>
        <taxon>Rotifera</taxon>
        <taxon>Eurotatoria</taxon>
        <taxon>Bdelloidea</taxon>
        <taxon>Philodinida</taxon>
        <taxon>Philodinidae</taxon>
        <taxon>Rotaria</taxon>
    </lineage>
</organism>
<dbReference type="Pfam" id="PF00246">
    <property type="entry name" value="Peptidase_M14"/>
    <property type="match status" value="1"/>
</dbReference>
<proteinExistence type="inferred from homology"/>
<dbReference type="Proteomes" id="UP000663836">
    <property type="component" value="Unassembled WGS sequence"/>
</dbReference>
<dbReference type="GO" id="GO:0005615">
    <property type="term" value="C:extracellular space"/>
    <property type="evidence" value="ECO:0007669"/>
    <property type="project" value="TreeGrafter"/>
</dbReference>
<accession>A0A815D5B2</accession>
<dbReference type="PROSITE" id="PS52035">
    <property type="entry name" value="PEPTIDASE_M14"/>
    <property type="match status" value="1"/>
</dbReference>
<dbReference type="SUPFAM" id="SSF53187">
    <property type="entry name" value="Zn-dependent exopeptidases"/>
    <property type="match status" value="1"/>
</dbReference>
<evidence type="ECO:0000256" key="1">
    <source>
        <dbReference type="ARBA" id="ARBA00001947"/>
    </source>
</evidence>
<dbReference type="GO" id="GO:0004181">
    <property type="term" value="F:metallocarboxypeptidase activity"/>
    <property type="evidence" value="ECO:0007669"/>
    <property type="project" value="InterPro"/>
</dbReference>
<evidence type="ECO:0000256" key="4">
    <source>
        <dbReference type="RuleBase" id="RU004475"/>
    </source>
</evidence>
<protein>
    <recommendedName>
        <fullName evidence="5">Peptidase M14 domain-containing protein</fullName>
    </recommendedName>
</protein>
<evidence type="ECO:0000313" key="6">
    <source>
        <dbReference type="EMBL" id="CAF1296851.1"/>
    </source>
</evidence>
<evidence type="ECO:0000313" key="7">
    <source>
        <dbReference type="EMBL" id="CAF4147408.1"/>
    </source>
</evidence>
<evidence type="ECO:0000256" key="3">
    <source>
        <dbReference type="PROSITE-ProRule" id="PRU01379"/>
    </source>
</evidence>
<sequence length="344" mass="39513">MVFDVLENGALTNLCFETYKEPEQDSEPETQNAYLIFHSYGQYWIYPLEFALHMPDDYIELKNKATIGFKTLKRVNETLYKIESAANLLYESAGGSNDWTESISQIKYVYTVELHPPDDMNDAHAHFTFILPLTFIERVEQETYAGLIGRILFNYLTTKYQVFGLDQHTNISPKYQLEYRDPIKAKPILPLSLDKFFQYDITDRIKLHKIIQEQKIETIIHLEAIGETDPDIEKISRVNIEGTKNVFEAPGVRHIIYASSVITVFGYLTREPYLSILNGTFDDTTMLKDLRKLTIADDPPIPDLQTPGNIAYSQSKIIGKQMATDIVKNSSKSIICARFGWINV</sequence>
<dbReference type="PANTHER" id="PTHR11705:SF91">
    <property type="entry name" value="FI01817P-RELATED"/>
    <property type="match status" value="1"/>
</dbReference>
<dbReference type="Gene3D" id="3.40.50.720">
    <property type="entry name" value="NAD(P)-binding Rossmann-like Domain"/>
    <property type="match status" value="1"/>
</dbReference>
<comment type="similarity">
    <text evidence="2 3">Belongs to the peptidase M14 family.</text>
</comment>
<keyword evidence="4" id="KW-0560">Oxidoreductase</keyword>
<dbReference type="InterPro" id="IPR000834">
    <property type="entry name" value="Peptidase_M14"/>
</dbReference>
<dbReference type="EMBL" id="CAJOBD010010112">
    <property type="protein sequence ID" value="CAF4147408.1"/>
    <property type="molecule type" value="Genomic_DNA"/>
</dbReference>
<comment type="caution">
    <text evidence="6">The sequence shown here is derived from an EMBL/GenBank/DDBJ whole genome shotgun (WGS) entry which is preliminary data.</text>
</comment>
<dbReference type="GO" id="GO:0006508">
    <property type="term" value="P:proteolysis"/>
    <property type="evidence" value="ECO:0007669"/>
    <property type="project" value="InterPro"/>
</dbReference>
<feature type="domain" description="Peptidase M14" evidence="5">
    <location>
        <begin position="1"/>
        <end position="154"/>
    </location>
</feature>
<dbReference type="SUPFAM" id="SSF51735">
    <property type="entry name" value="NAD(P)-binding Rossmann-fold domains"/>
    <property type="match status" value="1"/>
</dbReference>